<protein>
    <submittedName>
        <fullName evidence="2">Uncharacterized protein</fullName>
    </submittedName>
</protein>
<dbReference type="PRINTS" id="PR01217">
    <property type="entry name" value="PRICHEXTENSN"/>
</dbReference>
<reference evidence="2" key="1">
    <citation type="submission" date="2020-03" db="EMBL/GenBank/DDBJ databases">
        <title>Castanea mollissima Vanexum genome sequencing.</title>
        <authorList>
            <person name="Staton M."/>
        </authorList>
    </citation>
    <scope>NUCLEOTIDE SEQUENCE</scope>
    <source>
        <tissue evidence="2">Leaf</tissue>
    </source>
</reference>
<dbReference type="EMBL" id="JRKL02005487">
    <property type="protein sequence ID" value="KAF3950397.1"/>
    <property type="molecule type" value="Genomic_DNA"/>
</dbReference>
<feature type="region of interest" description="Disordered" evidence="1">
    <location>
        <begin position="117"/>
        <end position="200"/>
    </location>
</feature>
<feature type="compositionally biased region" description="Pro residues" evidence="1">
    <location>
        <begin position="171"/>
        <end position="200"/>
    </location>
</feature>
<feature type="compositionally biased region" description="Pro residues" evidence="1">
    <location>
        <begin position="141"/>
        <end position="162"/>
    </location>
</feature>
<gene>
    <name evidence="2" type="ORF">CMV_023846</name>
</gene>
<organism evidence="2 3">
    <name type="scientific">Castanea mollissima</name>
    <name type="common">Chinese chestnut</name>
    <dbReference type="NCBI Taxonomy" id="60419"/>
    <lineage>
        <taxon>Eukaryota</taxon>
        <taxon>Viridiplantae</taxon>
        <taxon>Streptophyta</taxon>
        <taxon>Embryophyta</taxon>
        <taxon>Tracheophyta</taxon>
        <taxon>Spermatophyta</taxon>
        <taxon>Magnoliopsida</taxon>
        <taxon>eudicotyledons</taxon>
        <taxon>Gunneridae</taxon>
        <taxon>Pentapetalae</taxon>
        <taxon>rosids</taxon>
        <taxon>fabids</taxon>
        <taxon>Fagales</taxon>
        <taxon>Fagaceae</taxon>
        <taxon>Castanea</taxon>
    </lineage>
</organism>
<accession>A0A8J4VA83</accession>
<dbReference type="OrthoDB" id="421038at2759"/>
<proteinExistence type="predicted"/>
<sequence length="401" mass="43426">MVSEAGKPHTLEVLGVLAKDSTGYSIMVSRIACMRFSIFMLHISIYTTTLITLSEAKSHAQMLKFHELVKKLKARSSLDVVPPLDSSDAELFGINSPFSIPPFETLAPAPLPEKTPPFCVNAPLTPKPPSSTTPSPIIYTPLPPPPPPSKPNFPIQSPPPSIPESISSPPAYSPVPNPPEYVPSPPSNNPSPPHYGPSPPKLVPSPPIYLPPLVFPPPTVPPPHPHKGSQLAQWCVAKPTVPDPIIQEAMDYACGSGADSTGRTQRLLEVHVILEGRPSLSQWIQVLMNANSSTIDSGRAVTQSIASDDVLSINHRRQHNNHHHHNHNNNNSSTMTELQGSQNHSKQYLSINIATYLKKQLRDLKVRLVSELEQIRQLRLGIEHHSNTSGGGSGGATTAPI</sequence>
<evidence type="ECO:0000313" key="2">
    <source>
        <dbReference type="EMBL" id="KAF3950397.1"/>
    </source>
</evidence>
<evidence type="ECO:0000256" key="1">
    <source>
        <dbReference type="SAM" id="MobiDB-lite"/>
    </source>
</evidence>
<feature type="compositionally biased region" description="Polar residues" evidence="1">
    <location>
        <begin position="332"/>
        <end position="343"/>
    </location>
</feature>
<comment type="caution">
    <text evidence="2">The sequence shown here is derived from an EMBL/GenBank/DDBJ whole genome shotgun (WGS) entry which is preliminary data.</text>
</comment>
<dbReference type="Proteomes" id="UP000737018">
    <property type="component" value="Unassembled WGS sequence"/>
</dbReference>
<dbReference type="AlphaFoldDB" id="A0A8J4VA83"/>
<evidence type="ECO:0000313" key="3">
    <source>
        <dbReference type="Proteomes" id="UP000737018"/>
    </source>
</evidence>
<feature type="region of interest" description="Disordered" evidence="1">
    <location>
        <begin position="320"/>
        <end position="343"/>
    </location>
</feature>
<name>A0A8J4VA83_9ROSI</name>
<keyword evidence="3" id="KW-1185">Reference proteome</keyword>